<dbReference type="GeneID" id="73321607"/>
<feature type="domain" description="Plastocyanin-like" evidence="6">
    <location>
        <begin position="76"/>
        <end position="153"/>
    </location>
</feature>
<dbReference type="AlphaFoldDB" id="A0AA37P6V4"/>
<dbReference type="PANTHER" id="PTHR11709">
    <property type="entry name" value="MULTI-COPPER OXIDASE"/>
    <property type="match status" value="1"/>
</dbReference>
<reference evidence="7 8" key="1">
    <citation type="submission" date="2022-03" db="EMBL/GenBank/DDBJ databases">
        <title>Genome data of Colletotrichum spp.</title>
        <authorList>
            <person name="Utami Y.D."/>
            <person name="Hiruma K."/>
        </authorList>
    </citation>
    <scope>NUCLEOTIDE SEQUENCE [LARGE SCALE GENOMIC DNA]</scope>
    <source>
        <strain evidence="7 8">MAFF 239500</strain>
    </source>
</reference>
<sequence length="227" mass="25620">MTFFKRLTEFLFFTPEFSAQGRLATQLLAEELGGLSFTGSCNTANNRKCWSEGFNITTDYEKHVPDGIERKFYLEVDNHEIAPDGYLVQRMLFNGTYPGPTLEGNWGDTFKITIKNKLKNHNGTSVHWHGIHQRNSNWMDGVSGVTECPIPVSLHLHNSINMELILEARGRENVYLASHSIRNFMVSQCVLNTVTSVFNVCHPNSLSPPSAREVNTTGQTQMGSWVH</sequence>
<evidence type="ECO:0000259" key="6">
    <source>
        <dbReference type="Pfam" id="PF07732"/>
    </source>
</evidence>
<keyword evidence="4" id="KW-0186">Copper</keyword>
<dbReference type="InterPro" id="IPR045087">
    <property type="entry name" value="Cu-oxidase_fam"/>
</dbReference>
<dbReference type="InterPro" id="IPR008972">
    <property type="entry name" value="Cupredoxin"/>
</dbReference>
<evidence type="ECO:0000313" key="7">
    <source>
        <dbReference type="EMBL" id="GKT40624.1"/>
    </source>
</evidence>
<accession>A0AA37P6V4</accession>
<keyword evidence="8" id="KW-1185">Reference proteome</keyword>
<keyword evidence="2" id="KW-0479">Metal-binding</keyword>
<evidence type="ECO:0000256" key="5">
    <source>
        <dbReference type="SAM" id="MobiDB-lite"/>
    </source>
</evidence>
<comment type="caution">
    <text evidence="7">The sequence shown here is derived from an EMBL/GenBank/DDBJ whole genome shotgun (WGS) entry which is preliminary data.</text>
</comment>
<evidence type="ECO:0000256" key="1">
    <source>
        <dbReference type="ARBA" id="ARBA00010609"/>
    </source>
</evidence>
<evidence type="ECO:0000256" key="4">
    <source>
        <dbReference type="ARBA" id="ARBA00023008"/>
    </source>
</evidence>
<evidence type="ECO:0000256" key="2">
    <source>
        <dbReference type="ARBA" id="ARBA00022723"/>
    </source>
</evidence>
<dbReference type="Pfam" id="PF07732">
    <property type="entry name" value="Cu-oxidase_3"/>
    <property type="match status" value="1"/>
</dbReference>
<name>A0AA37P6V4_9PEZI</name>
<gene>
    <name evidence="7" type="ORF">ColSpa_00805</name>
</gene>
<evidence type="ECO:0000256" key="3">
    <source>
        <dbReference type="ARBA" id="ARBA00023002"/>
    </source>
</evidence>
<dbReference type="GO" id="GO:0016491">
    <property type="term" value="F:oxidoreductase activity"/>
    <property type="evidence" value="ECO:0007669"/>
    <property type="project" value="UniProtKB-KW"/>
</dbReference>
<feature type="region of interest" description="Disordered" evidence="5">
    <location>
        <begin position="208"/>
        <end position="227"/>
    </location>
</feature>
<dbReference type="PANTHER" id="PTHR11709:SF394">
    <property type="entry name" value="FI03373P-RELATED"/>
    <property type="match status" value="1"/>
</dbReference>
<proteinExistence type="inferred from homology"/>
<evidence type="ECO:0000313" key="8">
    <source>
        <dbReference type="Proteomes" id="UP001055115"/>
    </source>
</evidence>
<dbReference type="InterPro" id="IPR011707">
    <property type="entry name" value="Cu-oxidase-like_N"/>
</dbReference>
<dbReference type="Proteomes" id="UP001055115">
    <property type="component" value="Unassembled WGS sequence"/>
</dbReference>
<dbReference type="EMBL" id="BQXU01000001">
    <property type="protein sequence ID" value="GKT40624.1"/>
    <property type="molecule type" value="Genomic_DNA"/>
</dbReference>
<dbReference type="SUPFAM" id="SSF49503">
    <property type="entry name" value="Cupredoxins"/>
    <property type="match status" value="1"/>
</dbReference>
<protein>
    <submittedName>
        <fullName evidence="7">Oxidoreductase ptaE</fullName>
    </submittedName>
</protein>
<keyword evidence="3" id="KW-0560">Oxidoreductase</keyword>
<dbReference type="GO" id="GO:0005507">
    <property type="term" value="F:copper ion binding"/>
    <property type="evidence" value="ECO:0007669"/>
    <property type="project" value="InterPro"/>
</dbReference>
<dbReference type="Gene3D" id="2.60.40.420">
    <property type="entry name" value="Cupredoxins - blue copper proteins"/>
    <property type="match status" value="1"/>
</dbReference>
<dbReference type="RefSeq" id="XP_049122974.1">
    <property type="nucleotide sequence ID" value="XM_049267017.1"/>
</dbReference>
<organism evidence="7 8">
    <name type="scientific">Colletotrichum spaethianum</name>
    <dbReference type="NCBI Taxonomy" id="700344"/>
    <lineage>
        <taxon>Eukaryota</taxon>
        <taxon>Fungi</taxon>
        <taxon>Dikarya</taxon>
        <taxon>Ascomycota</taxon>
        <taxon>Pezizomycotina</taxon>
        <taxon>Sordariomycetes</taxon>
        <taxon>Hypocreomycetidae</taxon>
        <taxon>Glomerellales</taxon>
        <taxon>Glomerellaceae</taxon>
        <taxon>Colletotrichum</taxon>
        <taxon>Colletotrichum spaethianum species complex</taxon>
    </lineage>
</organism>
<comment type="similarity">
    <text evidence="1">Belongs to the multicopper oxidase family.</text>
</comment>